<accession>A0ABU3CCZ6</accession>
<proteinExistence type="predicted"/>
<dbReference type="SUPFAM" id="SSF103642">
    <property type="entry name" value="Sec-C motif"/>
    <property type="match status" value="1"/>
</dbReference>
<organism evidence="2 3">
    <name type="scientific">Autumnicola tepida</name>
    <dbReference type="NCBI Taxonomy" id="3075595"/>
    <lineage>
        <taxon>Bacteria</taxon>
        <taxon>Pseudomonadati</taxon>
        <taxon>Bacteroidota</taxon>
        <taxon>Flavobacteriia</taxon>
        <taxon>Flavobacteriales</taxon>
        <taxon>Flavobacteriaceae</taxon>
        <taxon>Autumnicola</taxon>
    </lineage>
</organism>
<evidence type="ECO:0000313" key="3">
    <source>
        <dbReference type="Proteomes" id="UP001262889"/>
    </source>
</evidence>
<dbReference type="InterPro" id="IPR010602">
    <property type="entry name" value="DUF1186"/>
</dbReference>
<reference evidence="2 3" key="1">
    <citation type="submission" date="2023-09" db="EMBL/GenBank/DDBJ databases">
        <authorList>
            <person name="Rey-Velasco X."/>
        </authorList>
    </citation>
    <scope>NUCLEOTIDE SEQUENCE [LARGE SCALE GENOMIC DNA]</scope>
    <source>
        <strain evidence="2 3">F363</strain>
    </source>
</reference>
<name>A0ABU3CCZ6_9FLAO</name>
<dbReference type="InterPro" id="IPR004027">
    <property type="entry name" value="SEC_C_motif"/>
</dbReference>
<dbReference type="SUPFAM" id="SSF48452">
    <property type="entry name" value="TPR-like"/>
    <property type="match status" value="1"/>
</dbReference>
<dbReference type="RefSeq" id="WP_311535716.1">
    <property type="nucleotide sequence ID" value="NZ_JAVRHQ010000021.1"/>
</dbReference>
<feature type="region of interest" description="Disordered" evidence="1">
    <location>
        <begin position="519"/>
        <end position="540"/>
    </location>
</feature>
<dbReference type="Proteomes" id="UP001262889">
    <property type="component" value="Unassembled WGS sequence"/>
</dbReference>
<gene>
    <name evidence="2" type="ORF">RM553_14765</name>
</gene>
<feature type="compositionally biased region" description="Basic and acidic residues" evidence="1">
    <location>
        <begin position="521"/>
        <end position="530"/>
    </location>
</feature>
<dbReference type="Gene3D" id="3.10.450.50">
    <property type="match status" value="1"/>
</dbReference>
<protein>
    <submittedName>
        <fullName evidence="2">DUF1186 domain-containing protein</fullName>
    </submittedName>
</protein>
<evidence type="ECO:0000256" key="1">
    <source>
        <dbReference type="SAM" id="MobiDB-lite"/>
    </source>
</evidence>
<keyword evidence="3" id="KW-1185">Reference proteome</keyword>
<sequence length="550" mass="65413">MKDLRYQLSQYKLSNDPHLLDRQNHITDRIREIIEELHPDVLKGRKYLLKKLPRLIEQYPKVPVFKNLLATVHQKRGETELAFKANRWLAKEHPDYLFGKLNLAAEYFENAEYESMPEVLGESLDLQSLYPHRDEFHIEEFIAFYQMAVLYFLSQDNIEQAEMRIDIMKEVAPDHVKTRDAEERYTHYIYVKAAERKAEQSNRAPLVADRRSDLQTTQPPSFHFPLQMEWLYEEDYDFPQHKLEKILELERKPLIEDLIKVLQDSILRHDYFEENYDGEDFQLFPIHAILLLVELKAGESLESFLELLKQDADFLEIWFGDFINEVVKAVVLEMGEIRMEELFNFLKLPNLYTFAKSHISEAIITLLSQKPELKNQILQNYRDLLQFYIEKDTDVNYADSTAYALIISDCMEAGFKELLPEIEQLYKQDLVALDVNGDFEKVEEHIQQPNFNTIGLKFAKAGIFEKYKIWKEDYENYLEKEFEDLELEDKEMDFFDDDFNFDEDDEDDDYFLDDFISENQPLRKEKEPGRNDPCPCGSGKKYKKCCMNKK</sequence>
<evidence type="ECO:0000313" key="2">
    <source>
        <dbReference type="EMBL" id="MDT0644097.1"/>
    </source>
</evidence>
<comment type="caution">
    <text evidence="2">The sequence shown here is derived from an EMBL/GenBank/DDBJ whole genome shotgun (WGS) entry which is preliminary data.</text>
</comment>
<dbReference type="Pfam" id="PF02810">
    <property type="entry name" value="SEC-C"/>
    <property type="match status" value="1"/>
</dbReference>
<dbReference type="EMBL" id="JAVRHQ010000021">
    <property type="protein sequence ID" value="MDT0644097.1"/>
    <property type="molecule type" value="Genomic_DNA"/>
</dbReference>
<dbReference type="InterPro" id="IPR011990">
    <property type="entry name" value="TPR-like_helical_dom_sf"/>
</dbReference>
<dbReference type="Pfam" id="PF06685">
    <property type="entry name" value="DUF1186"/>
    <property type="match status" value="1"/>
</dbReference>